<feature type="compositionally biased region" description="Polar residues" evidence="1">
    <location>
        <begin position="69"/>
        <end position="80"/>
    </location>
</feature>
<reference evidence="2" key="1">
    <citation type="submission" date="2023-10" db="EMBL/GenBank/DDBJ databases">
        <authorList>
            <person name="Chen Y."/>
            <person name="Shah S."/>
            <person name="Dougan E. K."/>
            <person name="Thang M."/>
            <person name="Chan C."/>
        </authorList>
    </citation>
    <scope>NUCLEOTIDE SEQUENCE [LARGE SCALE GENOMIC DNA]</scope>
</reference>
<dbReference type="EMBL" id="CAUYUJ010019660">
    <property type="protein sequence ID" value="CAK0892761.1"/>
    <property type="molecule type" value="Genomic_DNA"/>
</dbReference>
<sequence>MIQQHIGEQATEPGLSVWWVATRAGDVHPKQVGEGPRPPVLLSLELLEVNLAEVCVTACTSPPGPQRGLRSSGSSVSTQGRCGCSEVRRSRGATARDRVEANPGAAGARAGT</sequence>
<keyword evidence="3" id="KW-1185">Reference proteome</keyword>
<organism evidence="2 3">
    <name type="scientific">Prorocentrum cordatum</name>
    <dbReference type="NCBI Taxonomy" id="2364126"/>
    <lineage>
        <taxon>Eukaryota</taxon>
        <taxon>Sar</taxon>
        <taxon>Alveolata</taxon>
        <taxon>Dinophyceae</taxon>
        <taxon>Prorocentrales</taxon>
        <taxon>Prorocentraceae</taxon>
        <taxon>Prorocentrum</taxon>
    </lineage>
</organism>
<evidence type="ECO:0000313" key="3">
    <source>
        <dbReference type="Proteomes" id="UP001189429"/>
    </source>
</evidence>
<feature type="compositionally biased region" description="Basic and acidic residues" evidence="1">
    <location>
        <begin position="86"/>
        <end position="100"/>
    </location>
</feature>
<accession>A0ABN9X3V1</accession>
<evidence type="ECO:0000256" key="1">
    <source>
        <dbReference type="SAM" id="MobiDB-lite"/>
    </source>
</evidence>
<proteinExistence type="predicted"/>
<feature type="region of interest" description="Disordered" evidence="1">
    <location>
        <begin position="61"/>
        <end position="112"/>
    </location>
</feature>
<evidence type="ECO:0000313" key="2">
    <source>
        <dbReference type="EMBL" id="CAK0892761.1"/>
    </source>
</evidence>
<gene>
    <name evidence="2" type="ORF">PCOR1329_LOCUS72326</name>
</gene>
<protein>
    <submittedName>
        <fullName evidence="2">Uncharacterized protein</fullName>
    </submittedName>
</protein>
<dbReference type="Proteomes" id="UP001189429">
    <property type="component" value="Unassembled WGS sequence"/>
</dbReference>
<name>A0ABN9X3V1_9DINO</name>
<comment type="caution">
    <text evidence="2">The sequence shown here is derived from an EMBL/GenBank/DDBJ whole genome shotgun (WGS) entry which is preliminary data.</text>
</comment>